<keyword evidence="1" id="KW-0732">Signal</keyword>
<sequence>MLLSYGSSFFLLALAIVGNADSCTWAQAEDRNPEGLPICEKCVSWEDVLAPGIGFDIADSYGTAAIRYFNGSTENLAKVDGDEHYQAFIGKLAAGPPSPDCSMPKSLWEKFLCWRLGVQRKLNKSRGLPATHDVETLGTLFKTLRLAVDDKLGDGSCTRVLFAFFPVLPGLTLEDFHDAVEYAGLSHIDSPYGQDYVSEVSAAGAAMGYGICRNFTDVYDCLNEENSLPWSQKLFLSFTDASFTAVNTYSSNAFYIHWTSKQVHFDLGWGSFPVDAGEDMQRDYWQRLRDTIVQVGLECEELPSTLLLVGEHASNPEFQETLKEALQDMFSSHNGDVDNLRLTLEKDEGALRPASIDYEFLVARGAAVFAKRSLEALNFCWEPPECDEDRGSLFLDLLNKGSAEQVVLDGAL</sequence>
<proteinExistence type="predicted"/>
<evidence type="ECO:0000313" key="2">
    <source>
        <dbReference type="EMBL" id="ODH22208.1"/>
    </source>
</evidence>
<dbReference type="EMBL" id="LZYO01000252">
    <property type="protein sequence ID" value="ODH22208.1"/>
    <property type="molecule type" value="Genomic_DNA"/>
</dbReference>
<organism evidence="2 3">
    <name type="scientific">Paracoccidioides brasiliensis</name>
    <dbReference type="NCBI Taxonomy" id="121759"/>
    <lineage>
        <taxon>Eukaryota</taxon>
        <taxon>Fungi</taxon>
        <taxon>Dikarya</taxon>
        <taxon>Ascomycota</taxon>
        <taxon>Pezizomycotina</taxon>
        <taxon>Eurotiomycetes</taxon>
        <taxon>Eurotiomycetidae</taxon>
        <taxon>Onygenales</taxon>
        <taxon>Ajellomycetaceae</taxon>
        <taxon>Paracoccidioides</taxon>
    </lineage>
</organism>
<comment type="caution">
    <text evidence="2">The sequence shown here is derived from an EMBL/GenBank/DDBJ whole genome shotgun (WGS) entry which is preliminary data.</text>
</comment>
<evidence type="ECO:0000256" key="1">
    <source>
        <dbReference type="SAM" id="SignalP"/>
    </source>
</evidence>
<protein>
    <submittedName>
        <fullName evidence="2">Uncharacterized protein</fullName>
    </submittedName>
</protein>
<dbReference type="VEuPathDB" id="FungiDB:PADG_07985"/>
<dbReference type="AlphaFoldDB" id="A0A1D2J9Y6"/>
<dbReference type="VEuPathDB" id="FungiDB:PABG_06526"/>
<dbReference type="Proteomes" id="UP000242814">
    <property type="component" value="Unassembled WGS sequence"/>
</dbReference>
<gene>
    <name evidence="2" type="ORF">ACO22_05553</name>
</gene>
<feature type="signal peptide" evidence="1">
    <location>
        <begin position="1"/>
        <end position="22"/>
    </location>
</feature>
<accession>A0A1D2J9Y6</accession>
<evidence type="ECO:0000313" key="3">
    <source>
        <dbReference type="Proteomes" id="UP000242814"/>
    </source>
</evidence>
<name>A0A1D2J9Y6_PARBR</name>
<reference evidence="2 3" key="1">
    <citation type="submission" date="2016-06" db="EMBL/GenBank/DDBJ databases">
        <authorList>
            <person name="Kjaerup R.B."/>
            <person name="Dalgaard T.S."/>
            <person name="Juul-Madsen H.R."/>
        </authorList>
    </citation>
    <scope>NUCLEOTIDE SEQUENCE [LARGE SCALE GENOMIC DNA]</scope>
    <source>
        <strain evidence="2 3">Pb300</strain>
    </source>
</reference>
<feature type="chain" id="PRO_5008902337" evidence="1">
    <location>
        <begin position="23"/>
        <end position="412"/>
    </location>
</feature>